<reference evidence="2" key="1">
    <citation type="journal article" date="2019" name="Int. J. Syst. Evol. Microbiol.">
        <title>The Global Catalogue of Microorganisms (GCM) 10K type strain sequencing project: providing services to taxonomists for standard genome sequencing and annotation.</title>
        <authorList>
            <consortium name="The Broad Institute Genomics Platform"/>
            <consortium name="The Broad Institute Genome Sequencing Center for Infectious Disease"/>
            <person name="Wu L."/>
            <person name="Ma J."/>
        </authorList>
    </citation>
    <scope>NUCLEOTIDE SEQUENCE [LARGE SCALE GENOMIC DNA]</scope>
    <source>
        <strain evidence="2">CGMCC 1.13681</strain>
    </source>
</reference>
<proteinExistence type="predicted"/>
<evidence type="ECO:0000313" key="2">
    <source>
        <dbReference type="Proteomes" id="UP001596413"/>
    </source>
</evidence>
<dbReference type="EMBL" id="JBHSZO010000049">
    <property type="protein sequence ID" value="MFC7221046.1"/>
    <property type="molecule type" value="Genomic_DNA"/>
</dbReference>
<organism evidence="1 2">
    <name type="scientific">Streptomyces polyrhachis</name>
    <dbReference type="NCBI Taxonomy" id="1282885"/>
    <lineage>
        <taxon>Bacteria</taxon>
        <taxon>Bacillati</taxon>
        <taxon>Actinomycetota</taxon>
        <taxon>Actinomycetes</taxon>
        <taxon>Kitasatosporales</taxon>
        <taxon>Streptomycetaceae</taxon>
        <taxon>Streptomyces</taxon>
    </lineage>
</organism>
<evidence type="ECO:0008006" key="3">
    <source>
        <dbReference type="Google" id="ProtNLM"/>
    </source>
</evidence>
<keyword evidence="2" id="KW-1185">Reference proteome</keyword>
<dbReference type="RefSeq" id="WP_386418145.1">
    <property type="nucleotide sequence ID" value="NZ_JBHSZO010000049.1"/>
</dbReference>
<sequence>SDAGDRQAALDSITEAVTHYRALAEANPAAFLPNLAGSLNNLSNQQSNAGDRHSSHLITNQLLASFPPGPRAELLVSRAHWLFTQDEHAEAITNLVSAARYADEAADPMWAGRARRSVRDLVETMRQSSIPRALMDQATAKLPDWAVVKLLDECIERFNRWLSAQDWSEREDFLRQTHAVLTTPEGLAILDIVRALYPEAMGLNNLAELLQEAEARGLPQVLDERRAWHTASDLLTKWLATPTWPEDLEFLRSNSALLNDPLVRNLLIANSDDPSSRQHLGILELADRLAIPDIYDAITDPTTAVDTAMAFIKQGHPEGIIPLLLAVPVLSRLPFVAPYLIAVHQLFAPADEDQNATHDTNELIKQAVTEGSEIQRGAGAKRLQELARHRPGHAGVLHALADALTAPSQDNPEETATSDAG</sequence>
<accession>A0ABW2GPS1</accession>
<protein>
    <recommendedName>
        <fullName evidence="3">Tetratricopeptide repeat protein</fullName>
    </recommendedName>
</protein>
<comment type="caution">
    <text evidence="1">The sequence shown here is derived from an EMBL/GenBank/DDBJ whole genome shotgun (WGS) entry which is preliminary data.</text>
</comment>
<evidence type="ECO:0000313" key="1">
    <source>
        <dbReference type="EMBL" id="MFC7221046.1"/>
    </source>
</evidence>
<name>A0ABW2GPS1_9ACTN</name>
<gene>
    <name evidence="1" type="ORF">ACFQLX_23225</name>
</gene>
<dbReference type="Proteomes" id="UP001596413">
    <property type="component" value="Unassembled WGS sequence"/>
</dbReference>
<feature type="non-terminal residue" evidence="1">
    <location>
        <position position="1"/>
    </location>
</feature>